<feature type="domain" description="FAD-binding PCMH-type" evidence="3">
    <location>
        <begin position="50"/>
        <end position="222"/>
    </location>
</feature>
<dbReference type="SUPFAM" id="SSF56176">
    <property type="entry name" value="FAD-binding/transporter-associated domain-like"/>
    <property type="match status" value="1"/>
</dbReference>
<dbReference type="InterPro" id="IPR016169">
    <property type="entry name" value="FAD-bd_PCMH_sub2"/>
</dbReference>
<dbReference type="Pfam" id="PF01565">
    <property type="entry name" value="FAD_binding_4"/>
    <property type="match status" value="1"/>
</dbReference>
<dbReference type="InterPro" id="IPR036318">
    <property type="entry name" value="FAD-bd_PCMH-like_sf"/>
</dbReference>
<keyword evidence="5" id="KW-1185">Reference proteome</keyword>
<organism evidence="4 5">
    <name type="scientific">Cognatishimia coralii</name>
    <dbReference type="NCBI Taxonomy" id="3083254"/>
    <lineage>
        <taxon>Bacteria</taxon>
        <taxon>Pseudomonadati</taxon>
        <taxon>Pseudomonadota</taxon>
        <taxon>Alphaproteobacteria</taxon>
        <taxon>Rhodobacterales</taxon>
        <taxon>Paracoccaceae</taxon>
        <taxon>Cognatishimia</taxon>
    </lineage>
</organism>
<reference evidence="4 5" key="1">
    <citation type="submission" date="2024-03" db="EMBL/GenBank/DDBJ databases">
        <title>Cognatishimia coralii sp. nov., a marine bacterium isolated from coral surrounding seawater.</title>
        <authorList>
            <person name="Liu X."/>
            <person name="Liu S."/>
            <person name="Sun H."/>
            <person name="Zhang Y."/>
        </authorList>
    </citation>
    <scope>NUCLEOTIDE SEQUENCE [LARGE SCALE GENOMIC DNA]</scope>
    <source>
        <strain evidence="4 5">D5M38</strain>
    </source>
</reference>
<accession>A0ABU8QKG9</accession>
<gene>
    <name evidence="4" type="ORF">WG622_16820</name>
</gene>
<evidence type="ECO:0000256" key="2">
    <source>
        <dbReference type="ARBA" id="ARBA00022827"/>
    </source>
</evidence>
<dbReference type="RefSeq" id="WP_339404575.1">
    <property type="nucleotide sequence ID" value="NZ_JBBGAZ010000014.1"/>
</dbReference>
<evidence type="ECO:0000256" key="1">
    <source>
        <dbReference type="ARBA" id="ARBA00022630"/>
    </source>
</evidence>
<dbReference type="PANTHER" id="PTHR11748">
    <property type="entry name" value="D-LACTATE DEHYDROGENASE"/>
    <property type="match status" value="1"/>
</dbReference>
<dbReference type="PROSITE" id="PS51387">
    <property type="entry name" value="FAD_PCMH"/>
    <property type="match status" value="1"/>
</dbReference>
<dbReference type="Proteomes" id="UP001368270">
    <property type="component" value="Unassembled WGS sequence"/>
</dbReference>
<proteinExistence type="predicted"/>
<evidence type="ECO:0000259" key="3">
    <source>
        <dbReference type="PROSITE" id="PS51387"/>
    </source>
</evidence>
<keyword evidence="1" id="KW-0285">Flavoprotein</keyword>
<keyword evidence="2" id="KW-0274">FAD</keyword>
<dbReference type="InterPro" id="IPR016164">
    <property type="entry name" value="FAD-linked_Oxase-like_C"/>
</dbReference>
<dbReference type="InterPro" id="IPR006094">
    <property type="entry name" value="Oxid_FAD_bind_N"/>
</dbReference>
<sequence length="471" mass="51447">MSSISGKTTIDWAAFAQRLAPVEVIDEPVLIKKRSRDFFWYSPILNDQLKRCFGDLVALPKTTQELAHCLSEAFAAEVPVVIRGGGTGNYGQAVPVEGGLILDMTRMSEILEIGEGFVRVQAGALMKDINEALLATGQEMAMFPSTKDIATIGGFVAGGSVGIGSLATGALREAGNLMALSAMSVEASPQERVFTGTDVMKIHHAWGLNGVITEVTLRTVPTRDWIAAMVTFEDYETAYATAYALATTDHIAPKLVSVVDARIVDYFPRLKGHVRAGKELVVSYVPREDLATFTQMAEAGGGVVDLAMDDTERESKSIPHAFEFCYNHTTLQVLKSDRSATYQQIGVPVASDAAAIARLRQDLGEEVWTHHEFYRLNGEVVSIDLPIIWYSTPERLAELNALYERHGFAVYDAHSNLVERGGLHSADYSHLAWKKRMDPKGLLNSAKSVAWPIVKDLSPEEIEAKSVEASE</sequence>
<comment type="caution">
    <text evidence="4">The sequence shown here is derived from an EMBL/GenBank/DDBJ whole genome shotgun (WGS) entry which is preliminary data.</text>
</comment>
<dbReference type="InterPro" id="IPR016166">
    <property type="entry name" value="FAD-bd_PCMH"/>
</dbReference>
<dbReference type="SUPFAM" id="SSF55103">
    <property type="entry name" value="FAD-linked oxidases, C-terminal domain"/>
    <property type="match status" value="1"/>
</dbReference>
<dbReference type="Gene3D" id="3.30.465.10">
    <property type="match status" value="1"/>
</dbReference>
<evidence type="ECO:0000313" key="4">
    <source>
        <dbReference type="EMBL" id="MEJ5219921.1"/>
    </source>
</evidence>
<name>A0ABU8QKG9_9RHOB</name>
<dbReference type="PANTHER" id="PTHR11748:SF119">
    <property type="entry name" value="D-2-HYDROXYGLUTARATE DEHYDROGENASE"/>
    <property type="match status" value="1"/>
</dbReference>
<dbReference type="EMBL" id="JBBGAZ010000014">
    <property type="protein sequence ID" value="MEJ5219921.1"/>
    <property type="molecule type" value="Genomic_DNA"/>
</dbReference>
<protein>
    <submittedName>
        <fullName evidence="4">FAD-binding oxidoreductase</fullName>
    </submittedName>
</protein>
<evidence type="ECO:0000313" key="5">
    <source>
        <dbReference type="Proteomes" id="UP001368270"/>
    </source>
</evidence>